<dbReference type="InParanoid" id="A0A0Q9XCW2"/>
<gene>
    <name evidence="1" type="primary">Dmoj\GI26543</name>
    <name evidence="1" type="ORF">Dmoj_GI26543</name>
</gene>
<evidence type="ECO:0000313" key="2">
    <source>
        <dbReference type="Proteomes" id="UP000009192"/>
    </source>
</evidence>
<evidence type="ECO:0000313" key="1">
    <source>
        <dbReference type="EMBL" id="KRG05497.1"/>
    </source>
</evidence>
<sequence length="87" mass="10166">MSMNLFFNFKMRFGKRFSKNCLKRPLPVEWQEEEKTGQLSKKFKPNSWTECNQTSCSKDFSLEKKAQGVLTERSGGKRKNGIEGPWL</sequence>
<accession>A0A0Q9XCW2</accession>
<organism evidence="1 2">
    <name type="scientific">Drosophila mojavensis</name>
    <name type="common">Fruit fly</name>
    <dbReference type="NCBI Taxonomy" id="7230"/>
    <lineage>
        <taxon>Eukaryota</taxon>
        <taxon>Metazoa</taxon>
        <taxon>Ecdysozoa</taxon>
        <taxon>Arthropoda</taxon>
        <taxon>Hexapoda</taxon>
        <taxon>Insecta</taxon>
        <taxon>Pterygota</taxon>
        <taxon>Neoptera</taxon>
        <taxon>Endopterygota</taxon>
        <taxon>Diptera</taxon>
        <taxon>Brachycera</taxon>
        <taxon>Muscomorpha</taxon>
        <taxon>Ephydroidea</taxon>
        <taxon>Drosophilidae</taxon>
        <taxon>Drosophila</taxon>
    </lineage>
</organism>
<keyword evidence="2" id="KW-1185">Reference proteome</keyword>
<protein>
    <submittedName>
        <fullName evidence="1">Uncharacterized protein, isoform A</fullName>
    </submittedName>
</protein>
<dbReference type="AlphaFoldDB" id="A0A0Q9XCW2"/>
<dbReference type="EMBL" id="CH933808">
    <property type="protein sequence ID" value="KRG05497.1"/>
    <property type="molecule type" value="Genomic_DNA"/>
</dbReference>
<name>A0A0Q9XCW2_DROMO</name>
<dbReference type="Proteomes" id="UP000009192">
    <property type="component" value="Unassembled WGS sequence"/>
</dbReference>
<dbReference type="KEGG" id="dmo:Dmoj_GI26543"/>
<proteinExistence type="predicted"/>
<reference evidence="1 2" key="1">
    <citation type="journal article" date="2007" name="Nature">
        <title>Evolution of genes and genomes on the Drosophila phylogeny.</title>
        <authorList>
            <consortium name="Drosophila 12 Genomes Consortium"/>
            <person name="Clark A.G."/>
            <person name="Eisen M.B."/>
            <person name="Smith D.R."/>
            <person name="Bergman C.M."/>
            <person name="Oliver B."/>
            <person name="Markow T.A."/>
            <person name="Kaufman T.C."/>
            <person name="Kellis M."/>
            <person name="Gelbart W."/>
            <person name="Iyer V.N."/>
            <person name="Pollard D.A."/>
            <person name="Sackton T.B."/>
            <person name="Larracuente A.M."/>
            <person name="Singh N.D."/>
            <person name="Abad J.P."/>
            <person name="Abt D.N."/>
            <person name="Adryan B."/>
            <person name="Aguade M."/>
            <person name="Akashi H."/>
            <person name="Anderson W.W."/>
            <person name="Aquadro C.F."/>
            <person name="Ardell D.H."/>
            <person name="Arguello R."/>
            <person name="Artieri C.G."/>
            <person name="Barbash D.A."/>
            <person name="Barker D."/>
            <person name="Barsanti P."/>
            <person name="Batterham P."/>
            <person name="Batzoglou S."/>
            <person name="Begun D."/>
            <person name="Bhutkar A."/>
            <person name="Blanco E."/>
            <person name="Bosak S.A."/>
            <person name="Bradley R.K."/>
            <person name="Brand A.D."/>
            <person name="Brent M.R."/>
            <person name="Brooks A.N."/>
            <person name="Brown R.H."/>
            <person name="Butlin R.K."/>
            <person name="Caggese C."/>
            <person name="Calvi B.R."/>
            <person name="Bernardo de Carvalho A."/>
            <person name="Caspi A."/>
            <person name="Castrezana S."/>
            <person name="Celniker S.E."/>
            <person name="Chang J.L."/>
            <person name="Chapple C."/>
            <person name="Chatterji S."/>
            <person name="Chinwalla A."/>
            <person name="Civetta A."/>
            <person name="Clifton S.W."/>
            <person name="Comeron J.M."/>
            <person name="Costello J.C."/>
            <person name="Coyne J.A."/>
            <person name="Daub J."/>
            <person name="David R.G."/>
            <person name="Delcher A.L."/>
            <person name="Delehaunty K."/>
            <person name="Do C.B."/>
            <person name="Ebling H."/>
            <person name="Edwards K."/>
            <person name="Eickbush T."/>
            <person name="Evans J.D."/>
            <person name="Filipski A."/>
            <person name="Findeiss S."/>
            <person name="Freyhult E."/>
            <person name="Fulton L."/>
            <person name="Fulton R."/>
            <person name="Garcia A.C."/>
            <person name="Gardiner A."/>
            <person name="Garfield D.A."/>
            <person name="Garvin B.E."/>
            <person name="Gibson G."/>
            <person name="Gilbert D."/>
            <person name="Gnerre S."/>
            <person name="Godfrey J."/>
            <person name="Good R."/>
            <person name="Gotea V."/>
            <person name="Gravely B."/>
            <person name="Greenberg A.J."/>
            <person name="Griffiths-Jones S."/>
            <person name="Gross S."/>
            <person name="Guigo R."/>
            <person name="Gustafson E.A."/>
            <person name="Haerty W."/>
            <person name="Hahn M.W."/>
            <person name="Halligan D.L."/>
            <person name="Halpern A.L."/>
            <person name="Halter G.M."/>
            <person name="Han M.V."/>
            <person name="Heger A."/>
            <person name="Hillier L."/>
            <person name="Hinrichs A.S."/>
            <person name="Holmes I."/>
            <person name="Hoskins R.A."/>
            <person name="Hubisz M.J."/>
            <person name="Hultmark D."/>
            <person name="Huntley M.A."/>
            <person name="Jaffe D.B."/>
            <person name="Jagadeeshan S."/>
            <person name="Jeck W.R."/>
            <person name="Johnson J."/>
            <person name="Jones C.D."/>
            <person name="Jordan W.C."/>
            <person name="Karpen G.H."/>
            <person name="Kataoka E."/>
            <person name="Keightley P.D."/>
            <person name="Kheradpour P."/>
            <person name="Kirkness E.F."/>
            <person name="Koerich L.B."/>
            <person name="Kristiansen K."/>
            <person name="Kudrna D."/>
            <person name="Kulathinal R.J."/>
            <person name="Kumar S."/>
            <person name="Kwok R."/>
            <person name="Lander E."/>
            <person name="Langley C.H."/>
            <person name="Lapoint R."/>
            <person name="Lazzaro B.P."/>
            <person name="Lee S.J."/>
            <person name="Levesque L."/>
            <person name="Li R."/>
            <person name="Lin C.F."/>
            <person name="Lin M.F."/>
            <person name="Lindblad-Toh K."/>
            <person name="Llopart A."/>
            <person name="Long M."/>
            <person name="Low L."/>
            <person name="Lozovsky E."/>
            <person name="Lu J."/>
            <person name="Luo M."/>
            <person name="Machado C.A."/>
            <person name="Makalowski W."/>
            <person name="Marzo M."/>
            <person name="Matsuda M."/>
            <person name="Matzkin L."/>
            <person name="McAllister B."/>
            <person name="McBride C.S."/>
            <person name="McKernan B."/>
            <person name="McKernan K."/>
            <person name="Mendez-Lago M."/>
            <person name="Minx P."/>
            <person name="Mollenhauer M.U."/>
            <person name="Montooth K."/>
            <person name="Mount S.M."/>
            <person name="Mu X."/>
            <person name="Myers E."/>
            <person name="Negre B."/>
            <person name="Newfeld S."/>
            <person name="Nielsen R."/>
            <person name="Noor M.A."/>
            <person name="O'Grady P."/>
            <person name="Pachter L."/>
            <person name="Papaceit M."/>
            <person name="Parisi M.J."/>
            <person name="Parisi M."/>
            <person name="Parts L."/>
            <person name="Pedersen J.S."/>
            <person name="Pesole G."/>
            <person name="Phillippy A.M."/>
            <person name="Ponting C.P."/>
            <person name="Pop M."/>
            <person name="Porcelli D."/>
            <person name="Powell J.R."/>
            <person name="Prohaska S."/>
            <person name="Pruitt K."/>
            <person name="Puig M."/>
            <person name="Quesneville H."/>
            <person name="Ram K.R."/>
            <person name="Rand D."/>
            <person name="Rasmussen M.D."/>
            <person name="Reed L.K."/>
            <person name="Reenan R."/>
            <person name="Reily A."/>
            <person name="Remington K.A."/>
            <person name="Rieger T.T."/>
            <person name="Ritchie M.G."/>
            <person name="Robin C."/>
            <person name="Rogers Y.H."/>
            <person name="Rohde C."/>
            <person name="Rozas J."/>
            <person name="Rubenfield M.J."/>
            <person name="Ruiz A."/>
            <person name="Russo S."/>
            <person name="Salzberg S.L."/>
            <person name="Sanchez-Gracia A."/>
            <person name="Saranga D.J."/>
            <person name="Sato H."/>
            <person name="Schaeffer S.W."/>
            <person name="Schatz M.C."/>
            <person name="Schlenke T."/>
            <person name="Schwartz R."/>
            <person name="Segarra C."/>
            <person name="Singh R.S."/>
            <person name="Sirot L."/>
            <person name="Sirota M."/>
            <person name="Sisneros N.B."/>
            <person name="Smith C.D."/>
            <person name="Smith T.F."/>
            <person name="Spieth J."/>
            <person name="Stage D.E."/>
            <person name="Stark A."/>
            <person name="Stephan W."/>
            <person name="Strausberg R.L."/>
            <person name="Strempel S."/>
            <person name="Sturgill D."/>
            <person name="Sutton G."/>
            <person name="Sutton G.G."/>
            <person name="Tao W."/>
            <person name="Teichmann S."/>
            <person name="Tobari Y.N."/>
            <person name="Tomimura Y."/>
            <person name="Tsolas J.M."/>
            <person name="Valente V.L."/>
            <person name="Venter E."/>
            <person name="Venter J.C."/>
            <person name="Vicario S."/>
            <person name="Vieira F.G."/>
            <person name="Vilella A.J."/>
            <person name="Villasante A."/>
            <person name="Walenz B."/>
            <person name="Wang J."/>
            <person name="Wasserman M."/>
            <person name="Watts T."/>
            <person name="Wilson D."/>
            <person name="Wilson R.K."/>
            <person name="Wing R.A."/>
            <person name="Wolfner M.F."/>
            <person name="Wong A."/>
            <person name="Wong G.K."/>
            <person name="Wu C.I."/>
            <person name="Wu G."/>
            <person name="Yamamoto D."/>
            <person name="Yang H.P."/>
            <person name="Yang S.P."/>
            <person name="Yorke J.A."/>
            <person name="Yoshida K."/>
            <person name="Zdobnov E."/>
            <person name="Zhang P."/>
            <person name="Zhang Y."/>
            <person name="Zimin A.V."/>
            <person name="Baldwin J."/>
            <person name="Abdouelleil A."/>
            <person name="Abdulkadir J."/>
            <person name="Abebe A."/>
            <person name="Abera B."/>
            <person name="Abreu J."/>
            <person name="Acer S.C."/>
            <person name="Aftuck L."/>
            <person name="Alexander A."/>
            <person name="An P."/>
            <person name="Anderson E."/>
            <person name="Anderson S."/>
            <person name="Arachi H."/>
            <person name="Azer M."/>
            <person name="Bachantsang P."/>
            <person name="Barry A."/>
            <person name="Bayul T."/>
            <person name="Berlin A."/>
            <person name="Bessette D."/>
            <person name="Bloom T."/>
            <person name="Blye J."/>
            <person name="Boguslavskiy L."/>
            <person name="Bonnet C."/>
            <person name="Boukhgalter B."/>
            <person name="Bourzgui I."/>
            <person name="Brown A."/>
            <person name="Cahill P."/>
            <person name="Channer S."/>
            <person name="Cheshatsang Y."/>
            <person name="Chuda L."/>
            <person name="Citroen M."/>
            <person name="Collymore A."/>
            <person name="Cooke P."/>
            <person name="Costello M."/>
            <person name="D'Aco K."/>
            <person name="Daza R."/>
            <person name="De Haan G."/>
            <person name="DeGray S."/>
            <person name="DeMaso C."/>
            <person name="Dhargay N."/>
            <person name="Dooley K."/>
            <person name="Dooley E."/>
            <person name="Doricent M."/>
            <person name="Dorje P."/>
            <person name="Dorjee K."/>
            <person name="Dupes A."/>
            <person name="Elong R."/>
            <person name="Falk J."/>
            <person name="Farina A."/>
            <person name="Faro S."/>
            <person name="Ferguson D."/>
            <person name="Fisher S."/>
            <person name="Foley C.D."/>
            <person name="Franke A."/>
            <person name="Friedrich D."/>
            <person name="Gadbois L."/>
            <person name="Gearin G."/>
            <person name="Gearin C.R."/>
            <person name="Giannoukos G."/>
            <person name="Goode T."/>
            <person name="Graham J."/>
            <person name="Grandbois E."/>
            <person name="Grewal S."/>
            <person name="Gyaltsen K."/>
            <person name="Hafez N."/>
            <person name="Hagos B."/>
            <person name="Hall J."/>
            <person name="Henson C."/>
            <person name="Hollinger A."/>
            <person name="Honan T."/>
            <person name="Huard M.D."/>
            <person name="Hughes L."/>
            <person name="Hurhula B."/>
            <person name="Husby M.E."/>
            <person name="Kamat A."/>
            <person name="Kanga B."/>
            <person name="Kashin S."/>
            <person name="Khazanovich D."/>
            <person name="Kisner P."/>
            <person name="Lance K."/>
            <person name="Lara M."/>
            <person name="Lee W."/>
            <person name="Lennon N."/>
            <person name="Letendre F."/>
            <person name="LeVine R."/>
            <person name="Lipovsky A."/>
            <person name="Liu X."/>
            <person name="Liu J."/>
            <person name="Liu S."/>
            <person name="Lokyitsang T."/>
            <person name="Lokyitsang Y."/>
            <person name="Lubonja R."/>
            <person name="Lui A."/>
            <person name="MacDonald P."/>
            <person name="Magnisalis V."/>
            <person name="Maru K."/>
            <person name="Matthews C."/>
            <person name="McCusker W."/>
            <person name="McDonough S."/>
            <person name="Mehta T."/>
            <person name="Meldrim J."/>
            <person name="Meneus L."/>
            <person name="Mihai O."/>
            <person name="Mihalev A."/>
            <person name="Mihova T."/>
            <person name="Mittelman R."/>
            <person name="Mlenga V."/>
            <person name="Montmayeur A."/>
            <person name="Mulrain L."/>
            <person name="Navidi A."/>
            <person name="Naylor J."/>
            <person name="Negash T."/>
            <person name="Nguyen T."/>
            <person name="Nguyen N."/>
            <person name="Nicol R."/>
            <person name="Norbu C."/>
            <person name="Norbu N."/>
            <person name="Novod N."/>
            <person name="O'Neill B."/>
            <person name="Osman S."/>
            <person name="Markiewicz E."/>
            <person name="Oyono O.L."/>
            <person name="Patti C."/>
            <person name="Phunkhang P."/>
            <person name="Pierre F."/>
            <person name="Priest M."/>
            <person name="Raghuraman S."/>
            <person name="Rege F."/>
            <person name="Reyes R."/>
            <person name="Rise C."/>
            <person name="Rogov P."/>
            <person name="Ross K."/>
            <person name="Ryan E."/>
            <person name="Settipalli S."/>
            <person name="Shea T."/>
            <person name="Sherpa N."/>
            <person name="Shi L."/>
            <person name="Shih D."/>
            <person name="Sparrow T."/>
            <person name="Spaulding J."/>
            <person name="Stalker J."/>
            <person name="Stange-Thomann N."/>
            <person name="Stavropoulos S."/>
            <person name="Stone C."/>
            <person name="Strader C."/>
            <person name="Tesfaye S."/>
            <person name="Thomson T."/>
            <person name="Thoulutsang Y."/>
            <person name="Thoulutsang D."/>
            <person name="Topham K."/>
            <person name="Topping I."/>
            <person name="Tsamla T."/>
            <person name="Vassiliev H."/>
            <person name="Vo A."/>
            <person name="Wangchuk T."/>
            <person name="Wangdi T."/>
            <person name="Weiand M."/>
            <person name="Wilkinson J."/>
            <person name="Wilson A."/>
            <person name="Yadav S."/>
            <person name="Young G."/>
            <person name="Yu Q."/>
            <person name="Zembek L."/>
            <person name="Zhong D."/>
            <person name="Zimmer A."/>
            <person name="Zwirko Z."/>
            <person name="Jaffe D.B."/>
            <person name="Alvarez P."/>
            <person name="Brockman W."/>
            <person name="Butler J."/>
            <person name="Chin C."/>
            <person name="Gnerre S."/>
            <person name="Grabherr M."/>
            <person name="Kleber M."/>
            <person name="Mauceli E."/>
            <person name="MacCallum I."/>
        </authorList>
    </citation>
    <scope>NUCLEOTIDE SEQUENCE [LARGE SCALE GENOMIC DNA]</scope>
    <source>
        <strain evidence="2">Tucson 15081-1352.22</strain>
    </source>
</reference>